<proteinExistence type="predicted"/>
<keyword evidence="1" id="KW-0812">Transmembrane</keyword>
<feature type="transmembrane region" description="Helical" evidence="1">
    <location>
        <begin position="154"/>
        <end position="173"/>
    </location>
</feature>
<dbReference type="RefSeq" id="WP_169347001.1">
    <property type="nucleotide sequence ID" value="NZ_JABBJJ010000108.1"/>
</dbReference>
<evidence type="ECO:0000313" key="3">
    <source>
        <dbReference type="Proteomes" id="UP000518300"/>
    </source>
</evidence>
<comment type="caution">
    <text evidence="2">The sequence shown here is derived from an EMBL/GenBank/DDBJ whole genome shotgun (WGS) entry which is preliminary data.</text>
</comment>
<feature type="transmembrane region" description="Helical" evidence="1">
    <location>
        <begin position="243"/>
        <end position="263"/>
    </location>
</feature>
<evidence type="ECO:0000256" key="1">
    <source>
        <dbReference type="SAM" id="Phobius"/>
    </source>
</evidence>
<sequence>MEPSSVPTCPRCSAPRILRPECPQCGVIYAKADALAARRATQQAAPPPPAEVMPPPEAPPLVDPAWLAPTPELRSDVLFERTPDLDADAEEAAYELKLYIFVLPVALLVSYLAVSGGTGFIVRLFTMPLHEVGHAVTAWLCGHVAFPTLWLTPIFGRSFLLAAAAAAGLGFWTWRSWKRRRWGQVAAGVGLLLLQFVGTVVISRTTAMMLFSFGGDGLMMVLGTLLMATLYAPPGSYLHEHGLRWGFVAIGATSYVDGFHTWWKARTDFAEIPFGQNEGVGMSDASRLVEEHGWDERALISRYVTLGVLCLVGLAVLYAVQIVRMRKRLAPKA</sequence>
<dbReference type="AlphaFoldDB" id="A0A848LJ26"/>
<dbReference type="Proteomes" id="UP000518300">
    <property type="component" value="Unassembled WGS sequence"/>
</dbReference>
<feature type="transmembrane region" description="Helical" evidence="1">
    <location>
        <begin position="209"/>
        <end position="231"/>
    </location>
</feature>
<evidence type="ECO:0000313" key="2">
    <source>
        <dbReference type="EMBL" id="NMO17722.1"/>
    </source>
</evidence>
<organism evidence="2 3">
    <name type="scientific">Pyxidicoccus fallax</name>
    <dbReference type="NCBI Taxonomy" id="394095"/>
    <lineage>
        <taxon>Bacteria</taxon>
        <taxon>Pseudomonadati</taxon>
        <taxon>Myxococcota</taxon>
        <taxon>Myxococcia</taxon>
        <taxon>Myxococcales</taxon>
        <taxon>Cystobacterineae</taxon>
        <taxon>Myxococcaceae</taxon>
        <taxon>Pyxidicoccus</taxon>
    </lineage>
</organism>
<keyword evidence="3" id="KW-1185">Reference proteome</keyword>
<keyword evidence="1" id="KW-0472">Membrane</keyword>
<dbReference type="EMBL" id="JABBJJ010000108">
    <property type="protein sequence ID" value="NMO17722.1"/>
    <property type="molecule type" value="Genomic_DNA"/>
</dbReference>
<feature type="transmembrane region" description="Helical" evidence="1">
    <location>
        <begin position="185"/>
        <end position="203"/>
    </location>
</feature>
<keyword evidence="1" id="KW-1133">Transmembrane helix</keyword>
<feature type="transmembrane region" description="Helical" evidence="1">
    <location>
        <begin position="300"/>
        <end position="320"/>
    </location>
</feature>
<reference evidence="2 3" key="1">
    <citation type="submission" date="2020-04" db="EMBL/GenBank/DDBJ databases">
        <title>Draft genome of Pyxidicoccus fallax type strain.</title>
        <authorList>
            <person name="Whitworth D.E."/>
        </authorList>
    </citation>
    <scope>NUCLEOTIDE SEQUENCE [LARGE SCALE GENOMIC DNA]</scope>
    <source>
        <strain evidence="2 3">DSM 14698</strain>
    </source>
</reference>
<feature type="transmembrane region" description="Helical" evidence="1">
    <location>
        <begin position="98"/>
        <end position="122"/>
    </location>
</feature>
<protein>
    <submittedName>
        <fullName evidence="2">Uncharacterized protein</fullName>
    </submittedName>
</protein>
<accession>A0A848LJ26</accession>
<gene>
    <name evidence="2" type="ORF">HG543_23105</name>
</gene>
<name>A0A848LJ26_9BACT</name>